<evidence type="ECO:0000256" key="3">
    <source>
        <dbReference type="PROSITE-ProRule" id="PRU00339"/>
    </source>
</evidence>
<dbReference type="EMBL" id="JAJEPR010000001">
    <property type="protein sequence ID" value="MCC2188383.1"/>
    <property type="molecule type" value="Genomic_DNA"/>
</dbReference>
<dbReference type="PROSITE" id="PS51257">
    <property type="entry name" value="PROKAR_LIPOPROTEIN"/>
    <property type="match status" value="1"/>
</dbReference>
<name>A0AAE3J4F5_9FIRM</name>
<feature type="signal peptide" evidence="4">
    <location>
        <begin position="1"/>
        <end position="25"/>
    </location>
</feature>
<comment type="caution">
    <text evidence="5">The sequence shown here is derived from an EMBL/GenBank/DDBJ whole genome shotgun (WGS) entry which is preliminary data.</text>
</comment>
<dbReference type="PANTHER" id="PTHR44186:SF1">
    <property type="entry name" value="BARDET-BIEDL SYNDROME 4 PROTEIN"/>
    <property type="match status" value="1"/>
</dbReference>
<dbReference type="PANTHER" id="PTHR44186">
    <property type="match status" value="1"/>
</dbReference>
<dbReference type="AlphaFoldDB" id="A0AAE3J4F5"/>
<organism evidence="5 6">
    <name type="scientific">Fusicatenibacter faecihominis</name>
    <dbReference type="NCBI Taxonomy" id="2881276"/>
    <lineage>
        <taxon>Bacteria</taxon>
        <taxon>Bacillati</taxon>
        <taxon>Bacillota</taxon>
        <taxon>Clostridia</taxon>
        <taxon>Lachnospirales</taxon>
        <taxon>Lachnospiraceae</taxon>
        <taxon>Fusicatenibacter</taxon>
    </lineage>
</organism>
<keyword evidence="4" id="KW-0732">Signal</keyword>
<keyword evidence="2 3" id="KW-0802">TPR repeat</keyword>
<evidence type="ECO:0000256" key="4">
    <source>
        <dbReference type="SAM" id="SignalP"/>
    </source>
</evidence>
<dbReference type="RefSeq" id="WP_227613989.1">
    <property type="nucleotide sequence ID" value="NZ_JAJEPR010000001.1"/>
</dbReference>
<reference evidence="5 6" key="1">
    <citation type="submission" date="2021-10" db="EMBL/GenBank/DDBJ databases">
        <title>Anaerobic single-cell dispensing facilitates the cultivation of human gut bacteria.</title>
        <authorList>
            <person name="Afrizal A."/>
        </authorList>
    </citation>
    <scope>NUCLEOTIDE SEQUENCE [LARGE SCALE GENOMIC DNA]</scope>
    <source>
        <strain evidence="5 6">CLA-AA-H277</strain>
    </source>
</reference>
<feature type="repeat" description="TPR" evidence="3">
    <location>
        <begin position="58"/>
        <end position="91"/>
    </location>
</feature>
<feature type="chain" id="PRO_5042247928" evidence="4">
    <location>
        <begin position="26"/>
        <end position="346"/>
    </location>
</feature>
<gene>
    <name evidence="5" type="ORF">LKD71_00865</name>
</gene>
<proteinExistence type="predicted"/>
<accession>A0AAE3J4F5</accession>
<dbReference type="Gene3D" id="1.25.40.10">
    <property type="entry name" value="Tetratricopeptide repeat domain"/>
    <property type="match status" value="3"/>
</dbReference>
<evidence type="ECO:0000313" key="5">
    <source>
        <dbReference type="EMBL" id="MCC2188383.1"/>
    </source>
</evidence>
<evidence type="ECO:0000256" key="2">
    <source>
        <dbReference type="ARBA" id="ARBA00022803"/>
    </source>
</evidence>
<dbReference type="Proteomes" id="UP001197875">
    <property type="component" value="Unassembled WGS sequence"/>
</dbReference>
<evidence type="ECO:0000256" key="1">
    <source>
        <dbReference type="ARBA" id="ARBA00022737"/>
    </source>
</evidence>
<dbReference type="Pfam" id="PF07719">
    <property type="entry name" value="TPR_2"/>
    <property type="match status" value="1"/>
</dbReference>
<dbReference type="SMART" id="SM00028">
    <property type="entry name" value="TPR"/>
    <property type="match status" value="5"/>
</dbReference>
<dbReference type="InterPro" id="IPR013105">
    <property type="entry name" value="TPR_2"/>
</dbReference>
<evidence type="ECO:0000313" key="6">
    <source>
        <dbReference type="Proteomes" id="UP001197875"/>
    </source>
</evidence>
<dbReference type="SUPFAM" id="SSF48452">
    <property type="entry name" value="TPR-like"/>
    <property type="match status" value="1"/>
</dbReference>
<dbReference type="InterPro" id="IPR011990">
    <property type="entry name" value="TPR-like_helical_dom_sf"/>
</dbReference>
<feature type="repeat" description="TPR" evidence="3">
    <location>
        <begin position="130"/>
        <end position="163"/>
    </location>
</feature>
<dbReference type="Pfam" id="PF13432">
    <property type="entry name" value="TPR_16"/>
    <property type="match status" value="2"/>
</dbReference>
<keyword evidence="1" id="KW-0677">Repeat</keyword>
<protein>
    <submittedName>
        <fullName evidence="5">Tetratricopeptide repeat protein</fullName>
    </submittedName>
</protein>
<keyword evidence="6" id="KW-1185">Reference proteome</keyword>
<dbReference type="InterPro" id="IPR019734">
    <property type="entry name" value="TPR_rpt"/>
</dbReference>
<sequence length="346" mass="38419">MKKSLWIWIPLAAVLLTGCSGNDGADSIAEGMTAMENKEYQAALEDFKTAAALGENDAAAYRGEGLALMGLGQYAEAAQAFDTALRATDEKMPNTKRDILYYKATALYKNRDYENTISTCDEILTLNQEGDACYLRGACYMAQGDYDKAKTDFDAAVALSPKDYDLVLDIYGCYQEQKRSADGAPYLENALNIEDSSDEGSYQKARIYFYLEDYDNAQSLLNPLVEKKNGEAMALMAKIYLEEGDTTHARNLWQELISSAGESQTAYNGLVLCDIQDGDYASALENVDKGLALSGEEARQELMYNAIVACERQGDFDTARTKAQEYVEKYPADERGTREYTFLQTR</sequence>
<dbReference type="SUPFAM" id="SSF81901">
    <property type="entry name" value="HCP-like"/>
    <property type="match status" value="1"/>
</dbReference>
<dbReference type="PROSITE" id="PS50005">
    <property type="entry name" value="TPR"/>
    <property type="match status" value="2"/>
</dbReference>